<evidence type="ECO:0000313" key="1">
    <source>
        <dbReference type="EMBL" id="RSE27862.1"/>
    </source>
</evidence>
<sequence>MNHFGKGLMAGLAASQAASAQHAARFCVDYKRGFVLGYTHRIYENTGDKLLSAWEAGLLTRRYALDKDAVIDFFTETQASSSRRFFMAGYRLGGQTLNVMSAGEP</sequence>
<reference evidence="1 2" key="1">
    <citation type="submission" date="2018-10" db="EMBL/GenBank/DDBJ databases">
        <title>Transmission dynamics of multidrug resistant bacteria on intensive care unit surfaces.</title>
        <authorList>
            <person name="D'Souza A.W."/>
            <person name="Potter R.F."/>
            <person name="Wallace M."/>
            <person name="Shupe A."/>
            <person name="Patel S."/>
            <person name="Sun S."/>
            <person name="Gul D."/>
            <person name="Kwon J.H."/>
            <person name="Andleeb S."/>
            <person name="Burnham C.-A.D."/>
            <person name="Dantas G."/>
        </authorList>
    </citation>
    <scope>NUCLEOTIDE SEQUENCE [LARGE SCALE GENOMIC DNA]</scope>
    <source>
        <strain evidence="1 2">AS_373</strain>
    </source>
</reference>
<evidence type="ECO:0000313" key="2">
    <source>
        <dbReference type="Proteomes" id="UP000275331"/>
    </source>
</evidence>
<protein>
    <submittedName>
        <fullName evidence="1">DUF2623 family protein</fullName>
    </submittedName>
</protein>
<dbReference type="EMBL" id="RHXB01000003">
    <property type="protein sequence ID" value="RSE27862.1"/>
    <property type="molecule type" value="Genomic_DNA"/>
</dbReference>
<dbReference type="Proteomes" id="UP000275331">
    <property type="component" value="Unassembled WGS sequence"/>
</dbReference>
<dbReference type="RefSeq" id="WP_125292596.1">
    <property type="nucleotide sequence ID" value="NZ_CP100494.1"/>
</dbReference>
<dbReference type="Pfam" id="PF11115">
    <property type="entry name" value="DUF2623"/>
    <property type="match status" value="1"/>
</dbReference>
<organism evidence="1 2">
    <name type="scientific">Atlantibacter subterraneus</name>
    <dbReference type="NCBI Taxonomy" id="255519"/>
    <lineage>
        <taxon>Bacteria</taxon>
        <taxon>Pseudomonadati</taxon>
        <taxon>Pseudomonadota</taxon>
        <taxon>Gammaproteobacteria</taxon>
        <taxon>Enterobacterales</taxon>
        <taxon>Enterobacteriaceae</taxon>
        <taxon>Atlantibacter</taxon>
    </lineage>
</organism>
<dbReference type="AlphaFoldDB" id="A0A3R9FYG9"/>
<dbReference type="OrthoDB" id="6412871at2"/>
<name>A0A3R9FYG9_9ENTR</name>
<comment type="caution">
    <text evidence="1">The sequence shown here is derived from an EMBL/GenBank/DDBJ whole genome shotgun (WGS) entry which is preliminary data.</text>
</comment>
<accession>A0A3R9FYG9</accession>
<proteinExistence type="predicted"/>
<gene>
    <name evidence="1" type="ORF">EGT71_05570</name>
</gene>
<dbReference type="InterPro" id="IPR022574">
    <property type="entry name" value="DUF2623"/>
</dbReference>
<dbReference type="GeneID" id="84663223"/>